<dbReference type="AlphaFoldDB" id="A0A0F4VLT9"/>
<organism evidence="2 3">
    <name type="scientific">Candidatus Liberibacter solanacearum</name>
    <dbReference type="NCBI Taxonomy" id="556287"/>
    <lineage>
        <taxon>Bacteria</taxon>
        <taxon>Pseudomonadati</taxon>
        <taxon>Pseudomonadota</taxon>
        <taxon>Alphaproteobacteria</taxon>
        <taxon>Hyphomicrobiales</taxon>
        <taxon>Rhizobiaceae</taxon>
        <taxon>Liberibacter</taxon>
    </lineage>
</organism>
<protein>
    <submittedName>
        <fullName evidence="2">Uncharacterized protein</fullName>
    </submittedName>
</protein>
<name>A0A0F4VLT9_9HYPH</name>
<dbReference type="PATRIC" id="fig|556287.9.peg.84"/>
<gene>
    <name evidence="2" type="ORF">DJ66_0085</name>
</gene>
<dbReference type="Proteomes" id="UP000033731">
    <property type="component" value="Unassembled WGS sequence"/>
</dbReference>
<dbReference type="EMBL" id="JMTK01000001">
    <property type="protein sequence ID" value="KJZ82478.1"/>
    <property type="molecule type" value="Genomic_DNA"/>
</dbReference>
<proteinExistence type="predicted"/>
<keyword evidence="1" id="KW-0472">Membrane</keyword>
<accession>A0A0F4VLT9</accession>
<feature type="transmembrane region" description="Helical" evidence="1">
    <location>
        <begin position="6"/>
        <end position="28"/>
    </location>
</feature>
<reference evidence="2 3" key="1">
    <citation type="journal article" date="2015" name="Phytopathology">
        <title>Genomes of Candidatus Liberibacter solanacearum haplotype A from New Zealand and the USA suggest significant genome plasticity in the species.</title>
        <authorList>
            <person name="Thompson S.M."/>
            <person name="Johnson C.P."/>
            <person name="Lu A.Y."/>
            <person name="Frampton R.A."/>
            <person name="Sullivan K.L."/>
            <person name="Fiers M.W."/>
            <person name="Crowhurst R.N."/>
            <person name="Pitman A.R."/>
            <person name="Scott I."/>
            <person name="Gudmestad N.C."/>
            <person name="Smith G.R."/>
        </authorList>
    </citation>
    <scope>NUCLEOTIDE SEQUENCE [LARGE SCALE GENOMIC DNA]</scope>
    <source>
        <strain evidence="2 3">LsoNZ1</strain>
    </source>
</reference>
<keyword evidence="1" id="KW-1133">Transmembrane helix</keyword>
<evidence type="ECO:0000313" key="2">
    <source>
        <dbReference type="EMBL" id="KJZ82478.1"/>
    </source>
</evidence>
<keyword evidence="1" id="KW-0812">Transmembrane</keyword>
<evidence type="ECO:0000313" key="3">
    <source>
        <dbReference type="Proteomes" id="UP000033731"/>
    </source>
</evidence>
<sequence length="61" mass="6722">MEYIAIILKTIIILSINIVPIIGILSLLNGCDSHKSKHHAKAIKAIESPSQRSDVDQEKTL</sequence>
<evidence type="ECO:0000256" key="1">
    <source>
        <dbReference type="SAM" id="Phobius"/>
    </source>
</evidence>
<comment type="caution">
    <text evidence="2">The sequence shown here is derived from an EMBL/GenBank/DDBJ whole genome shotgun (WGS) entry which is preliminary data.</text>
</comment>
<keyword evidence="3" id="KW-1185">Reference proteome</keyword>